<gene>
    <name evidence="2" type="ORF">BREV_BREV_00533</name>
</gene>
<dbReference type="AlphaFoldDB" id="A0A7Z8Y608"/>
<reference evidence="2 3" key="1">
    <citation type="submission" date="2018-11" db="EMBL/GenBank/DDBJ databases">
        <authorList>
            <person name="Peiro R."/>
            <person name="Begona"/>
            <person name="Cbmso G."/>
            <person name="Lopez M."/>
            <person name="Gonzalez S."/>
            <person name="Sacristan E."/>
            <person name="Castillo E."/>
        </authorList>
    </citation>
    <scope>NUCLEOTIDE SEQUENCE [LARGE SCALE GENOMIC DNA]</scope>
    <source>
        <strain evidence="2">Brev_genome</strain>
    </source>
</reference>
<protein>
    <submittedName>
        <fullName evidence="2">Uncharacterized protein</fullName>
    </submittedName>
</protein>
<comment type="caution">
    <text evidence="2">The sequence shown here is derived from an EMBL/GenBank/DDBJ whole genome shotgun (WGS) entry which is preliminary data.</text>
</comment>
<evidence type="ECO:0000256" key="1">
    <source>
        <dbReference type="SAM" id="MobiDB-lite"/>
    </source>
</evidence>
<proteinExistence type="predicted"/>
<evidence type="ECO:0000313" key="2">
    <source>
        <dbReference type="EMBL" id="VDC51607.1"/>
    </source>
</evidence>
<dbReference type="EMBL" id="UXHF01000007">
    <property type="protein sequence ID" value="VDC51607.1"/>
    <property type="molecule type" value="Genomic_DNA"/>
</dbReference>
<evidence type="ECO:0000313" key="3">
    <source>
        <dbReference type="Proteomes" id="UP000289220"/>
    </source>
</evidence>
<name>A0A7Z8Y608_9CAUL</name>
<accession>A0A7Z8Y608</accession>
<organism evidence="2 3">
    <name type="scientific">Brevundimonas mediterranea</name>
    <dbReference type="NCBI Taxonomy" id="74329"/>
    <lineage>
        <taxon>Bacteria</taxon>
        <taxon>Pseudomonadati</taxon>
        <taxon>Pseudomonadota</taxon>
        <taxon>Alphaproteobacteria</taxon>
        <taxon>Caulobacterales</taxon>
        <taxon>Caulobacteraceae</taxon>
        <taxon>Brevundimonas</taxon>
    </lineage>
</organism>
<keyword evidence="3" id="KW-1185">Reference proteome</keyword>
<sequence>MVEHGVQLAQIGAHLGHIVAAGQIDRDADGVAESLGVGAPVALHHDPVQPQQRAAVDGAGIDLLAHLLQSRHGDGGAQLGLQVRGQGLAQQGRDIAGRTLRRLQGDIAGEAVGHDHVHRALGDVVAFDEAVIIQVERPVAQDGVRLLDLFVALHVFRTDVQQADGRPGDAAHRRLEGFAHDGELDQLLGVAADIGAHVQHRRMALEARPAGDDGRPLQPRRGHAQNQFGDRHQGAGVAGRHDAAGLARLHRLDGVPQAGALAPAHGLGGLLVHGHDLFGVANLGDSVRQVGARQLRPNLGLVTVQQEANPLPAMGVDIAADAGNNDGWAVIAAHGVKRDRNWGWQMDLE</sequence>
<feature type="region of interest" description="Disordered" evidence="1">
    <location>
        <begin position="208"/>
        <end position="237"/>
    </location>
</feature>
<dbReference type="Proteomes" id="UP000289220">
    <property type="component" value="Unassembled WGS sequence"/>
</dbReference>